<dbReference type="SUPFAM" id="SSF56601">
    <property type="entry name" value="beta-lactamase/transpeptidase-like"/>
    <property type="match status" value="1"/>
</dbReference>
<evidence type="ECO:0000256" key="3">
    <source>
        <dbReference type="SAM" id="Phobius"/>
    </source>
</evidence>
<protein>
    <recommendedName>
        <fullName evidence="8">Penicillin-binding protein transpeptidase domain-containing protein</fullName>
    </recommendedName>
</protein>
<proteinExistence type="predicted"/>
<accession>A0A1F7UPH0</accession>
<sequence>MDKRLRIVQTVFFVCALVVVGRLGVLQLLQSDEYTAMASQLRDVRRVMDAQRGVIWVREREDGSALFPVARNVSRHLVYAVPKDIENPQDTAARISSLLGISLEETQAKLSKADDPYEPLQHRVSDETRAALASLSLPGIGFQPEYAREYPEGMTFGVLTGFVQGEDDARRGQYGLEQGQDDLLRGTAGLMDVERDARGNVIPVGRQNWEDPVHGSDLVLTIDHAIQYRACSRLDAAVRQHGAKGGALIVLDPMTGAIRAMCSSPRYDPNAYGSVSDMGVFANKAVSDAWEPGSIFKAITMAGALEFGAVVPDTTYTDIGSVTLDTETIKNADNKVYGVQTMTGVLAQSINTGAVFAQQAMGKTAFKEIVERFGFGASLNIGLPAEHAGTLASLDYAGDIFAATASFGQGITVTPLQMASAFGSIANGGVLMQPYLIEEVRRADGTVTRTAPHEIRRVISSRTATLLRAMLVTVIEEGHGKRAGVKGFWVAGKTGTAQVAAAGARGYDPSKTIGSFVGFGPAASPRFVVLARIDEPKTVQFAESTAAPLFGEVADFLFQYYRIQPERQVE</sequence>
<evidence type="ECO:0000259" key="5">
    <source>
        <dbReference type="Pfam" id="PF03717"/>
    </source>
</evidence>
<evidence type="ECO:0000313" key="7">
    <source>
        <dbReference type="Proteomes" id="UP000176604"/>
    </source>
</evidence>
<dbReference type="Pfam" id="PF00905">
    <property type="entry name" value="Transpeptidase"/>
    <property type="match status" value="1"/>
</dbReference>
<dbReference type="EMBL" id="MGEF01000004">
    <property type="protein sequence ID" value="OGL79597.1"/>
    <property type="molecule type" value="Genomic_DNA"/>
</dbReference>
<dbReference type="InterPro" id="IPR036138">
    <property type="entry name" value="PBP_dimer_sf"/>
</dbReference>
<evidence type="ECO:0008006" key="8">
    <source>
        <dbReference type="Google" id="ProtNLM"/>
    </source>
</evidence>
<dbReference type="AlphaFoldDB" id="A0A1F7UPH0"/>
<dbReference type="Proteomes" id="UP000176604">
    <property type="component" value="Unassembled WGS sequence"/>
</dbReference>
<comment type="caution">
    <text evidence="6">The sequence shown here is derived from an EMBL/GenBank/DDBJ whole genome shotgun (WGS) entry which is preliminary data.</text>
</comment>
<dbReference type="SUPFAM" id="SSF56519">
    <property type="entry name" value="Penicillin binding protein dimerisation domain"/>
    <property type="match status" value="1"/>
</dbReference>
<keyword evidence="3" id="KW-1133">Transmembrane helix</keyword>
<dbReference type="Gene3D" id="3.30.450.330">
    <property type="match status" value="1"/>
</dbReference>
<dbReference type="STRING" id="1802397.A3J43_02725"/>
<evidence type="ECO:0000313" key="6">
    <source>
        <dbReference type="EMBL" id="OGL79597.1"/>
    </source>
</evidence>
<dbReference type="GO" id="GO:0071555">
    <property type="term" value="P:cell wall organization"/>
    <property type="evidence" value="ECO:0007669"/>
    <property type="project" value="TreeGrafter"/>
</dbReference>
<reference evidence="6 7" key="1">
    <citation type="journal article" date="2016" name="Nat. Commun.">
        <title>Thousands of microbial genomes shed light on interconnected biogeochemical processes in an aquifer system.</title>
        <authorList>
            <person name="Anantharaman K."/>
            <person name="Brown C.T."/>
            <person name="Hug L.A."/>
            <person name="Sharon I."/>
            <person name="Castelle C.J."/>
            <person name="Probst A.J."/>
            <person name="Thomas B.C."/>
            <person name="Singh A."/>
            <person name="Wilkins M.J."/>
            <person name="Karaoz U."/>
            <person name="Brodie E.L."/>
            <person name="Williams K.H."/>
            <person name="Hubbard S.S."/>
            <person name="Banfield J.F."/>
        </authorList>
    </citation>
    <scope>NUCLEOTIDE SEQUENCE [LARGE SCALE GENOMIC DNA]</scope>
</reference>
<dbReference type="InterPro" id="IPR001460">
    <property type="entry name" value="PCN-bd_Tpept"/>
</dbReference>
<dbReference type="Gene3D" id="3.40.710.10">
    <property type="entry name" value="DD-peptidase/beta-lactamase superfamily"/>
    <property type="match status" value="1"/>
</dbReference>
<dbReference type="InterPro" id="IPR012338">
    <property type="entry name" value="Beta-lactam/transpept-like"/>
</dbReference>
<dbReference type="Gene3D" id="3.90.1310.10">
    <property type="entry name" value="Penicillin-binding protein 2a (Domain 2)"/>
    <property type="match status" value="1"/>
</dbReference>
<keyword evidence="3" id="KW-0812">Transmembrane</keyword>
<dbReference type="Pfam" id="PF03717">
    <property type="entry name" value="PBP_dimer"/>
    <property type="match status" value="1"/>
</dbReference>
<comment type="subcellular location">
    <subcellularLocation>
        <location evidence="1">Membrane</location>
    </subcellularLocation>
</comment>
<feature type="domain" description="Penicillin-binding protein transpeptidase" evidence="4">
    <location>
        <begin position="246"/>
        <end position="553"/>
    </location>
</feature>
<name>A0A1F7UPH0_9BACT</name>
<gene>
    <name evidence="6" type="ORF">A3J43_02725</name>
</gene>
<dbReference type="GO" id="GO:0005886">
    <property type="term" value="C:plasma membrane"/>
    <property type="evidence" value="ECO:0007669"/>
    <property type="project" value="TreeGrafter"/>
</dbReference>
<dbReference type="InterPro" id="IPR005311">
    <property type="entry name" value="PBP_dimer"/>
</dbReference>
<dbReference type="GO" id="GO:0008658">
    <property type="term" value="F:penicillin binding"/>
    <property type="evidence" value="ECO:0007669"/>
    <property type="project" value="InterPro"/>
</dbReference>
<feature type="transmembrane region" description="Helical" evidence="3">
    <location>
        <begin position="7"/>
        <end position="29"/>
    </location>
</feature>
<evidence type="ECO:0000256" key="1">
    <source>
        <dbReference type="ARBA" id="ARBA00004370"/>
    </source>
</evidence>
<feature type="domain" description="Penicillin-binding protein dimerisation" evidence="5">
    <location>
        <begin position="50"/>
        <end position="203"/>
    </location>
</feature>
<dbReference type="InterPro" id="IPR050515">
    <property type="entry name" value="Beta-lactam/transpept"/>
</dbReference>
<keyword evidence="2 3" id="KW-0472">Membrane</keyword>
<evidence type="ECO:0000256" key="2">
    <source>
        <dbReference type="ARBA" id="ARBA00023136"/>
    </source>
</evidence>
<organism evidence="6 7">
    <name type="scientific">Candidatus Uhrbacteria bacterium RIFCSPHIGHO2_12_FULL_54_23</name>
    <dbReference type="NCBI Taxonomy" id="1802397"/>
    <lineage>
        <taxon>Bacteria</taxon>
        <taxon>Candidatus Uhriibacteriota</taxon>
    </lineage>
</organism>
<dbReference type="PANTHER" id="PTHR30627:SF1">
    <property type="entry name" value="PEPTIDOGLYCAN D,D-TRANSPEPTIDASE FTSI"/>
    <property type="match status" value="1"/>
</dbReference>
<dbReference type="PANTHER" id="PTHR30627">
    <property type="entry name" value="PEPTIDOGLYCAN D,D-TRANSPEPTIDASE"/>
    <property type="match status" value="1"/>
</dbReference>
<evidence type="ECO:0000259" key="4">
    <source>
        <dbReference type="Pfam" id="PF00905"/>
    </source>
</evidence>